<accession>A0ABP1CPA2</accession>
<evidence type="ECO:0000259" key="8">
    <source>
        <dbReference type="Pfam" id="PF07731"/>
    </source>
</evidence>
<dbReference type="Pfam" id="PF07731">
    <property type="entry name" value="Cu-oxidase_2"/>
    <property type="match status" value="1"/>
</dbReference>
<keyword evidence="6" id="KW-0964">Secreted</keyword>
<feature type="domain" description="Plastocyanin-like" evidence="7">
    <location>
        <begin position="89"/>
        <end position="246"/>
    </location>
</feature>
<dbReference type="InterPro" id="IPR045087">
    <property type="entry name" value="Cu-oxidase_fam"/>
</dbReference>
<gene>
    <name evidence="9" type="ORF">GFSPODELE1_LOCUS1698</name>
</gene>
<evidence type="ECO:0000313" key="9">
    <source>
        <dbReference type="EMBL" id="CAL1697521.1"/>
    </source>
</evidence>
<dbReference type="CDD" id="cd13886">
    <property type="entry name" value="CuRO_2_MCO_like_1"/>
    <property type="match status" value="1"/>
</dbReference>
<evidence type="ECO:0000256" key="5">
    <source>
        <dbReference type="ARBA" id="ARBA00012297"/>
    </source>
</evidence>
<evidence type="ECO:0000256" key="1">
    <source>
        <dbReference type="ARBA" id="ARBA00000349"/>
    </source>
</evidence>
<dbReference type="InterPro" id="IPR008972">
    <property type="entry name" value="Cupredoxin"/>
</dbReference>
<keyword evidence="10" id="KW-1185">Reference proteome</keyword>
<dbReference type="Proteomes" id="UP001497453">
    <property type="component" value="Chromosome 10"/>
</dbReference>
<reference evidence="10" key="1">
    <citation type="submission" date="2024-04" db="EMBL/GenBank/DDBJ databases">
        <authorList>
            <person name="Shaw F."/>
            <person name="Minotto A."/>
        </authorList>
    </citation>
    <scope>NUCLEOTIDE SEQUENCE [LARGE SCALE GENOMIC DNA]</scope>
</reference>
<comment type="catalytic activity">
    <reaction evidence="1">
        <text>4 hydroquinone + O2 = 4 benzosemiquinone + 2 H2O</text>
        <dbReference type="Rhea" id="RHEA:11276"/>
        <dbReference type="ChEBI" id="CHEBI:15377"/>
        <dbReference type="ChEBI" id="CHEBI:15379"/>
        <dbReference type="ChEBI" id="CHEBI:17594"/>
        <dbReference type="ChEBI" id="CHEBI:17977"/>
        <dbReference type="EC" id="1.10.3.2"/>
    </reaction>
</comment>
<comment type="similarity">
    <text evidence="4">Belongs to the multicopper oxidase family.</text>
</comment>
<dbReference type="Gene3D" id="2.60.40.420">
    <property type="entry name" value="Cupredoxins - blue copper proteins"/>
    <property type="match status" value="2"/>
</dbReference>
<feature type="domain" description="Plastocyanin-like" evidence="8">
    <location>
        <begin position="323"/>
        <end position="417"/>
    </location>
</feature>
<dbReference type="EC" id="1.10.3.2" evidence="5"/>
<comment type="subcellular location">
    <subcellularLocation>
        <location evidence="3">Secreted</location>
    </subcellularLocation>
</comment>
<dbReference type="Pfam" id="PF00394">
    <property type="entry name" value="Cu-oxidase"/>
    <property type="match status" value="1"/>
</dbReference>
<evidence type="ECO:0000256" key="6">
    <source>
        <dbReference type="ARBA" id="ARBA00022525"/>
    </source>
</evidence>
<evidence type="ECO:0000256" key="3">
    <source>
        <dbReference type="ARBA" id="ARBA00004613"/>
    </source>
</evidence>
<comment type="cofactor">
    <cofactor evidence="2">
        <name>Cu cation</name>
        <dbReference type="ChEBI" id="CHEBI:23378"/>
    </cofactor>
</comment>
<dbReference type="SUPFAM" id="SSF49503">
    <property type="entry name" value="Cupredoxins"/>
    <property type="match status" value="2"/>
</dbReference>
<organism evidence="9 10">
    <name type="scientific">Somion occarium</name>
    <dbReference type="NCBI Taxonomy" id="3059160"/>
    <lineage>
        <taxon>Eukaryota</taxon>
        <taxon>Fungi</taxon>
        <taxon>Dikarya</taxon>
        <taxon>Basidiomycota</taxon>
        <taxon>Agaricomycotina</taxon>
        <taxon>Agaricomycetes</taxon>
        <taxon>Polyporales</taxon>
        <taxon>Cerrenaceae</taxon>
        <taxon>Somion</taxon>
    </lineage>
</organism>
<evidence type="ECO:0000256" key="2">
    <source>
        <dbReference type="ARBA" id="ARBA00001935"/>
    </source>
</evidence>
<dbReference type="InterPro" id="IPR001117">
    <property type="entry name" value="Cu-oxidase_2nd"/>
</dbReference>
<proteinExistence type="inferred from homology"/>
<dbReference type="PANTHER" id="PTHR11709">
    <property type="entry name" value="MULTI-COPPER OXIDASE"/>
    <property type="match status" value="1"/>
</dbReference>
<protein>
    <recommendedName>
        <fullName evidence="5">laccase</fullName>
        <ecNumber evidence="5">1.10.3.2</ecNumber>
    </recommendedName>
</protein>
<evidence type="ECO:0000256" key="4">
    <source>
        <dbReference type="ARBA" id="ARBA00010609"/>
    </source>
</evidence>
<dbReference type="PANTHER" id="PTHR11709:SF511">
    <property type="entry name" value="LACCASE"/>
    <property type="match status" value="1"/>
</dbReference>
<evidence type="ECO:0000313" key="10">
    <source>
        <dbReference type="Proteomes" id="UP001497453"/>
    </source>
</evidence>
<name>A0ABP1CPA2_9APHY</name>
<evidence type="ECO:0000259" key="7">
    <source>
        <dbReference type="Pfam" id="PF00394"/>
    </source>
</evidence>
<sequence>MSQITLKMLQQYIGMAFSKIKPTSTTGRLPLPSVVYRLVNPLYTISRSENFLELLGGNSTQYTDGITGALIVYPSDPAPRGFPTWDQDLVVQVNDLYHTFSSVLLAAYLSPFGIDGTPGDEPVADGGTLNGLGQWGGTGNYFNFTVEPNKTYRIRLINTGSFASIRFSIDNHPLTIIEADGTLVKPYNVSGLTIAVAQRYSVLIRTNGTRKDGTYWMRSQVQTDMFTYDVPGQNTDIRGVLRYSNAQNAPALPTATDDPGPGKKLADMDDSLLIPAVIDTPPNNTRRYPITVALENTNDGRFLAFINRTSWEPLTGTSTLLAVHNAGGSSYAPNGGSLQDSSQFLITENSIQTVDLLINNLDDGDHPFHLHGHRPWIMGTGSGRYIGQPLNTKSPLRRDTVLIPAYSWMILRFITDNHLSKLAYGLSTVISHGIWPLVYSCRSTVYPPLPPTSRFLSLLYTNVARNRHCWCNPIHIQAVSRCTRDFCPWRSGLR</sequence>
<dbReference type="InterPro" id="IPR011706">
    <property type="entry name" value="Cu-oxidase_C"/>
</dbReference>
<dbReference type="EMBL" id="OZ037953">
    <property type="protein sequence ID" value="CAL1697521.1"/>
    <property type="molecule type" value="Genomic_DNA"/>
</dbReference>